<dbReference type="PANTHER" id="PTHR12560:SF6">
    <property type="entry name" value="CERAMIDE SYNTHASE 4"/>
    <property type="match status" value="1"/>
</dbReference>
<dbReference type="GO" id="GO:0046513">
    <property type="term" value="P:ceramide biosynthetic process"/>
    <property type="evidence" value="ECO:0007669"/>
    <property type="project" value="InterPro"/>
</dbReference>
<keyword evidence="4" id="KW-0443">Lipid metabolism</keyword>
<evidence type="ECO:0000256" key="5">
    <source>
        <dbReference type="ARBA" id="ARBA00022692"/>
    </source>
</evidence>
<evidence type="ECO:0000256" key="10">
    <source>
        <dbReference type="SAM" id="Phobius"/>
    </source>
</evidence>
<evidence type="ECO:0000256" key="8">
    <source>
        <dbReference type="ARBA" id="ARBA00049036"/>
    </source>
</evidence>
<keyword evidence="7 10" id="KW-0472">Membrane</keyword>
<dbReference type="OMA" id="KICTEPH"/>
<feature type="compositionally biased region" description="Acidic residues" evidence="9">
    <location>
        <begin position="136"/>
        <end position="146"/>
    </location>
</feature>
<feature type="domain" description="TLC" evidence="11">
    <location>
        <begin position="1"/>
        <end position="123"/>
    </location>
</feature>
<feature type="transmembrane region" description="Helical" evidence="10">
    <location>
        <begin position="91"/>
        <end position="115"/>
    </location>
</feature>
<reference evidence="12" key="1">
    <citation type="submission" date="2025-08" db="UniProtKB">
        <authorList>
            <consortium name="Ensembl"/>
        </authorList>
    </citation>
    <scope>IDENTIFICATION</scope>
</reference>
<keyword evidence="4" id="KW-0444">Lipid biosynthesis</keyword>
<keyword evidence="6 10" id="KW-1133">Transmembrane helix</keyword>
<organism evidence="12 13">
    <name type="scientific">Rhinopithecus roxellana</name>
    <name type="common">Golden snub-nosed monkey</name>
    <name type="synonym">Pygathrix roxellana</name>
    <dbReference type="NCBI Taxonomy" id="61622"/>
    <lineage>
        <taxon>Eukaryota</taxon>
        <taxon>Metazoa</taxon>
        <taxon>Chordata</taxon>
        <taxon>Craniata</taxon>
        <taxon>Vertebrata</taxon>
        <taxon>Euteleostomi</taxon>
        <taxon>Mammalia</taxon>
        <taxon>Eutheria</taxon>
        <taxon>Euarchontoglires</taxon>
        <taxon>Primates</taxon>
        <taxon>Haplorrhini</taxon>
        <taxon>Catarrhini</taxon>
        <taxon>Cercopithecidae</taxon>
        <taxon>Colobinae</taxon>
        <taxon>Rhinopithecus</taxon>
    </lineage>
</organism>
<dbReference type="UniPathway" id="UPA00222"/>
<comment type="subcellular location">
    <subcellularLocation>
        <location evidence="1">Membrane</location>
        <topology evidence="1">Multi-pass membrane protein</topology>
    </subcellularLocation>
</comment>
<evidence type="ECO:0000313" key="12">
    <source>
        <dbReference type="Ensembl" id="ENSRROP00000033875.1"/>
    </source>
</evidence>
<comment type="pathway">
    <text evidence="3">Sphingolipid metabolism.</text>
</comment>
<evidence type="ECO:0000256" key="3">
    <source>
        <dbReference type="ARBA" id="ARBA00004991"/>
    </source>
</evidence>
<reference evidence="12" key="2">
    <citation type="submission" date="2025-09" db="UniProtKB">
        <authorList>
            <consortium name="Ensembl"/>
        </authorList>
    </citation>
    <scope>IDENTIFICATION</scope>
</reference>
<protein>
    <recommendedName>
        <fullName evidence="11">TLC domain-containing protein</fullName>
    </recommendedName>
</protein>
<dbReference type="InterPro" id="IPR006634">
    <property type="entry name" value="TLC-dom"/>
</dbReference>
<dbReference type="STRING" id="61622.ENSRROP00000033875"/>
<accession>A0A2K6QYK3</accession>
<dbReference type="PANTHER" id="PTHR12560">
    <property type="entry name" value="LONGEVITY ASSURANCE FACTOR 1 LAG1"/>
    <property type="match status" value="1"/>
</dbReference>
<dbReference type="GeneTree" id="ENSGT01030000234515"/>
<sequence>TLKPSLYWWYLLELAFYLSLLIRLPFDVKRKDFKEQVIHHFVVVILMTFSYSANLLRIGSLVLLLHDSTDYLLEILYTTYYESLGNRGPFFGYYFFNGLLMLLQLLHVFWSCLILRMLRSFIKKGQMEKDIRSDVEESDSSEEEAAAQEPLQLKNGAARGLRPAPTDGPRSRVAVRLTRHTTAT</sequence>
<dbReference type="InterPro" id="IPR016439">
    <property type="entry name" value="Lag1/Lac1-like"/>
</dbReference>
<evidence type="ECO:0000259" key="11">
    <source>
        <dbReference type="SMART" id="SM00724"/>
    </source>
</evidence>
<comment type="pathway">
    <text evidence="2">Lipid metabolism; sphingolipid metabolism.</text>
</comment>
<evidence type="ECO:0000256" key="2">
    <source>
        <dbReference type="ARBA" id="ARBA00004760"/>
    </source>
</evidence>
<evidence type="ECO:0000256" key="4">
    <source>
        <dbReference type="ARBA" id="ARBA00022516"/>
    </source>
</evidence>
<evidence type="ECO:0000256" key="6">
    <source>
        <dbReference type="ARBA" id="ARBA00022989"/>
    </source>
</evidence>
<keyword evidence="13" id="KW-1185">Reference proteome</keyword>
<dbReference type="Pfam" id="PF03798">
    <property type="entry name" value="TRAM_LAG1_CLN8"/>
    <property type="match status" value="1"/>
</dbReference>
<evidence type="ECO:0000256" key="9">
    <source>
        <dbReference type="SAM" id="MobiDB-lite"/>
    </source>
</evidence>
<dbReference type="Ensembl" id="ENSRROT00000058317.1">
    <property type="protein sequence ID" value="ENSRROP00000033875.1"/>
    <property type="gene ID" value="ENSRROG00000040503.1"/>
</dbReference>
<proteinExistence type="predicted"/>
<dbReference type="GO" id="GO:0050291">
    <property type="term" value="F:sphingosine N-acyltransferase activity"/>
    <property type="evidence" value="ECO:0007669"/>
    <property type="project" value="InterPro"/>
</dbReference>
<evidence type="ECO:0000313" key="13">
    <source>
        <dbReference type="Proteomes" id="UP000233200"/>
    </source>
</evidence>
<dbReference type="Proteomes" id="UP000233200">
    <property type="component" value="Unplaced"/>
</dbReference>
<evidence type="ECO:0000256" key="1">
    <source>
        <dbReference type="ARBA" id="ARBA00004141"/>
    </source>
</evidence>
<dbReference type="SMART" id="SM00724">
    <property type="entry name" value="TLC"/>
    <property type="match status" value="1"/>
</dbReference>
<comment type="catalytic activity">
    <reaction evidence="8">
        <text>sphinganine + octadecanoyl-CoA = N-(octadecanoyl)-sphinganine + CoA + H(+)</text>
        <dbReference type="Rhea" id="RHEA:36547"/>
        <dbReference type="ChEBI" id="CHEBI:15378"/>
        <dbReference type="ChEBI" id="CHEBI:57287"/>
        <dbReference type="ChEBI" id="CHEBI:57394"/>
        <dbReference type="ChEBI" id="CHEBI:57817"/>
        <dbReference type="ChEBI" id="CHEBI:67033"/>
    </reaction>
    <physiologicalReaction direction="left-to-right" evidence="8">
        <dbReference type="Rhea" id="RHEA:36548"/>
    </physiologicalReaction>
</comment>
<feature type="region of interest" description="Disordered" evidence="9">
    <location>
        <begin position="132"/>
        <end position="184"/>
    </location>
</feature>
<keyword evidence="5 10" id="KW-0812">Transmembrane</keyword>
<dbReference type="GO" id="GO:0005789">
    <property type="term" value="C:endoplasmic reticulum membrane"/>
    <property type="evidence" value="ECO:0007669"/>
    <property type="project" value="UniProtKB-ARBA"/>
</dbReference>
<feature type="transmembrane region" description="Helical" evidence="10">
    <location>
        <begin position="38"/>
        <end position="65"/>
    </location>
</feature>
<dbReference type="AlphaFoldDB" id="A0A2K6QYK3"/>
<feature type="transmembrane region" description="Helical" evidence="10">
    <location>
        <begin position="6"/>
        <end position="26"/>
    </location>
</feature>
<evidence type="ECO:0000256" key="7">
    <source>
        <dbReference type="ARBA" id="ARBA00023136"/>
    </source>
</evidence>
<name>A0A2K6QYK3_RHIRO</name>